<dbReference type="GO" id="GO:0008033">
    <property type="term" value="P:tRNA processing"/>
    <property type="evidence" value="ECO:0007669"/>
    <property type="project" value="UniProtKB-KW"/>
</dbReference>
<dbReference type="PANTHER" id="PTHR34811">
    <property type="entry name" value="MATURASE K"/>
    <property type="match status" value="1"/>
</dbReference>
<dbReference type="GO" id="GO:0003723">
    <property type="term" value="F:RNA binding"/>
    <property type="evidence" value="ECO:0007669"/>
    <property type="project" value="UniProtKB-KW"/>
</dbReference>
<proteinExistence type="inferred from homology"/>
<dbReference type="GO" id="GO:0008380">
    <property type="term" value="P:RNA splicing"/>
    <property type="evidence" value="ECO:0007669"/>
    <property type="project" value="UniProtKB-UniRule"/>
</dbReference>
<dbReference type="InterPro" id="IPR002866">
    <property type="entry name" value="Maturase_MatK"/>
</dbReference>
<feature type="domain" description="Maturase MatK N-terminal" evidence="8">
    <location>
        <begin position="1"/>
        <end position="332"/>
    </location>
</feature>
<dbReference type="AlphaFoldDB" id="A0A411K4W2"/>
<dbReference type="Pfam" id="PF01348">
    <property type="entry name" value="Intron_maturas2"/>
    <property type="match status" value="1"/>
</dbReference>
<gene>
    <name evidence="6 9" type="primary">matK</name>
</gene>
<dbReference type="HAMAP" id="MF_01390">
    <property type="entry name" value="MatK"/>
    <property type="match status" value="1"/>
</dbReference>
<dbReference type="PANTHER" id="PTHR34811:SF1">
    <property type="entry name" value="MATURASE K"/>
    <property type="match status" value="1"/>
</dbReference>
<organism evidence="9">
    <name type="scientific">Macarthuria keigheryi</name>
    <dbReference type="NCBI Taxonomy" id="2518623"/>
    <lineage>
        <taxon>Eukaryota</taxon>
        <taxon>Viridiplantae</taxon>
        <taxon>Streptophyta</taxon>
        <taxon>Embryophyta</taxon>
        <taxon>Tracheophyta</taxon>
        <taxon>Spermatophyta</taxon>
        <taxon>Magnoliopsida</taxon>
        <taxon>eudicotyledons</taxon>
        <taxon>Gunneridae</taxon>
        <taxon>Pentapetalae</taxon>
        <taxon>Caryophyllales</taxon>
        <taxon>Macarthuriaceae</taxon>
        <taxon>Macarthuria</taxon>
    </lineage>
</organism>
<dbReference type="InterPro" id="IPR024937">
    <property type="entry name" value="Domain_X"/>
</dbReference>
<name>A0A411K4W2_9CARY</name>
<accession>A0A411K4W2</accession>
<evidence type="ECO:0000256" key="2">
    <source>
        <dbReference type="ARBA" id="ARBA00022640"/>
    </source>
</evidence>
<evidence type="ECO:0000313" key="9">
    <source>
        <dbReference type="EMBL" id="QBC72360.1"/>
    </source>
</evidence>
<evidence type="ECO:0000256" key="6">
    <source>
        <dbReference type="HAMAP-Rule" id="MF_01390"/>
    </source>
</evidence>
<keyword evidence="4 6" id="KW-0819">tRNA processing</keyword>
<keyword evidence="2 9" id="KW-0934">Plastid</keyword>
<sequence>MEEFQGYIELGRSWQHNFFYPLIFQEYIYAFGYDRGLNKSSLLENVGDKKYSLLIVKRLITRMYQQNYLILSANYLNQNEFFGHKHKKNLYSQKISEGFSVIVEIPFSLLLKYSIEGKEIVKSQNLRSIHSLFPFLEDKFLHLNYVLYILIPYPAHLEILVQTLRYWVKEASSLHLLRFFLYEYRNWNSPITPKKSISIFSKRNQRFFLFLYNSYVCEYESIFVFLRNQSSHLRSTSSGALRERIHFYRKLEYLVKNFTKDFRVILWLFKDPFVHYVRYRGKSILALKGTALPMHKWKNYLIYFWQCYFSVWSQPRRIYINRLSNHSLFFMGFFSSVRLNSSVVRSQMLENSFLIDNTINKFDTIVPIIPLVGSLAKAKFCNVLGHPMSKSAWTDLSDSDIIDRFGRICRNLSHYYSGSSTKKNLYRIKYILRLSCARTLARKHKSTVRAFLKRLGSEFLEEFFTEEEKVLSLILPRDSSTSRGSYIYRGRVWYLDIICIHDLTNNE</sequence>
<dbReference type="Pfam" id="PF01824">
    <property type="entry name" value="MatK_N"/>
    <property type="match status" value="1"/>
</dbReference>
<dbReference type="GO" id="GO:0009507">
    <property type="term" value="C:chloroplast"/>
    <property type="evidence" value="ECO:0007669"/>
    <property type="project" value="UniProtKB-SubCell"/>
</dbReference>
<evidence type="ECO:0000256" key="5">
    <source>
        <dbReference type="ARBA" id="ARBA00022884"/>
    </source>
</evidence>
<evidence type="ECO:0000256" key="1">
    <source>
        <dbReference type="ARBA" id="ARBA00006621"/>
    </source>
</evidence>
<evidence type="ECO:0000259" key="7">
    <source>
        <dbReference type="Pfam" id="PF01348"/>
    </source>
</evidence>
<dbReference type="InterPro" id="IPR024942">
    <property type="entry name" value="Maturase_MatK_N"/>
</dbReference>
<feature type="domain" description="Domain X" evidence="7">
    <location>
        <begin position="360"/>
        <end position="470"/>
    </location>
</feature>
<keyword evidence="5 6" id="KW-0694">RNA-binding</keyword>
<keyword evidence="3 6" id="KW-0507">mRNA processing</keyword>
<dbReference type="GeneID" id="39113649"/>
<evidence type="ECO:0000256" key="3">
    <source>
        <dbReference type="ARBA" id="ARBA00022664"/>
    </source>
</evidence>
<dbReference type="EMBL" id="MK397926">
    <property type="protein sequence ID" value="QBC72360.1"/>
    <property type="molecule type" value="Genomic_DNA"/>
</dbReference>
<evidence type="ECO:0000259" key="8">
    <source>
        <dbReference type="Pfam" id="PF01824"/>
    </source>
</evidence>
<reference evidence="9" key="1">
    <citation type="journal article" date="2019" name="Mol. Phylogenet. Evol.">
        <title>Plastid phylogenomic insights into the evolution of Caryophyllales.</title>
        <authorList>
            <person name="Yao G."/>
            <person name="Jin J.J."/>
            <person name="Li H.T."/>
            <person name="Yang J.B."/>
            <person name="Shiva Mandala V."/>
            <person name="Croley M."/>
            <person name="Mostow R."/>
            <person name="Douglas N.A."/>
            <person name="Chase M.W."/>
            <person name="Christenhusz M.J."/>
            <person name="Soltis D.E."/>
            <person name="Soltis P.S."/>
            <person name="Smith S.A."/>
            <person name="Brockington S.F."/>
            <person name="Moore M.J."/>
            <person name="Yi T.S."/>
            <person name="Li D.Z."/>
        </authorList>
    </citation>
    <scope>NUCLEOTIDE SEQUENCE</scope>
</reference>
<comment type="subcellular location">
    <subcellularLocation>
        <location evidence="6">Plastid</location>
        <location evidence="6">Chloroplast</location>
    </subcellularLocation>
</comment>
<dbReference type="RefSeq" id="YP_009557525.1">
    <property type="nucleotide sequence ID" value="NC_040952.1"/>
</dbReference>
<geneLocation type="plastid" evidence="9"/>
<protein>
    <recommendedName>
        <fullName evidence="6">Maturase K</fullName>
    </recommendedName>
    <alternativeName>
        <fullName evidence="6">Intron maturase</fullName>
    </alternativeName>
</protein>
<evidence type="ECO:0000256" key="4">
    <source>
        <dbReference type="ARBA" id="ARBA00022694"/>
    </source>
</evidence>
<comment type="function">
    <text evidence="6">Usually encoded in the trnK tRNA gene intron. Probably assists in splicing its own and other chloroplast group II introns.</text>
</comment>
<comment type="similarity">
    <text evidence="1 6">Belongs to the intron maturase 2 family. MatK subfamily.</text>
</comment>
<dbReference type="GO" id="GO:0006397">
    <property type="term" value="P:mRNA processing"/>
    <property type="evidence" value="ECO:0007669"/>
    <property type="project" value="UniProtKB-KW"/>
</dbReference>